<dbReference type="Pfam" id="PF00023">
    <property type="entry name" value="Ank"/>
    <property type="match status" value="1"/>
</dbReference>
<dbReference type="PROSITE" id="PS50088">
    <property type="entry name" value="ANK_REPEAT"/>
    <property type="match status" value="4"/>
</dbReference>
<evidence type="ECO:0000256" key="4">
    <source>
        <dbReference type="SAM" id="MobiDB-lite"/>
    </source>
</evidence>
<feature type="repeat" description="ANK" evidence="3">
    <location>
        <begin position="383"/>
        <end position="415"/>
    </location>
</feature>
<keyword evidence="2 3" id="KW-0040">ANK repeat</keyword>
<keyword evidence="1" id="KW-0677">Repeat</keyword>
<comment type="caution">
    <text evidence="5">The sequence shown here is derived from an EMBL/GenBank/DDBJ whole genome shotgun (WGS) entry which is preliminary data.</text>
</comment>
<organism evidence="5 6">
    <name type="scientific">Parelaphostrongylus tenuis</name>
    <name type="common">Meningeal worm</name>
    <dbReference type="NCBI Taxonomy" id="148309"/>
    <lineage>
        <taxon>Eukaryota</taxon>
        <taxon>Metazoa</taxon>
        <taxon>Ecdysozoa</taxon>
        <taxon>Nematoda</taxon>
        <taxon>Chromadorea</taxon>
        <taxon>Rhabditida</taxon>
        <taxon>Rhabditina</taxon>
        <taxon>Rhabditomorpha</taxon>
        <taxon>Strongyloidea</taxon>
        <taxon>Metastrongylidae</taxon>
        <taxon>Parelaphostrongylus</taxon>
    </lineage>
</organism>
<dbReference type="AlphaFoldDB" id="A0AAD5WKX9"/>
<feature type="compositionally biased region" description="Polar residues" evidence="4">
    <location>
        <begin position="176"/>
        <end position="185"/>
    </location>
</feature>
<protein>
    <submittedName>
        <fullName evidence="5">Uncharacterized protein</fullName>
    </submittedName>
</protein>
<reference evidence="5" key="1">
    <citation type="submission" date="2021-06" db="EMBL/GenBank/DDBJ databases">
        <title>Parelaphostrongylus tenuis whole genome reference sequence.</title>
        <authorList>
            <person name="Garwood T.J."/>
            <person name="Larsen P.A."/>
            <person name="Fountain-Jones N.M."/>
            <person name="Garbe J.R."/>
            <person name="Macchietto M.G."/>
            <person name="Kania S.A."/>
            <person name="Gerhold R.W."/>
            <person name="Richards J.E."/>
            <person name="Wolf T.M."/>
        </authorList>
    </citation>
    <scope>NUCLEOTIDE SEQUENCE</scope>
    <source>
        <strain evidence="5">MNPRO001-30</strain>
        <tissue evidence="5">Meninges</tissue>
    </source>
</reference>
<keyword evidence="6" id="KW-1185">Reference proteome</keyword>
<evidence type="ECO:0000256" key="1">
    <source>
        <dbReference type="ARBA" id="ARBA00022737"/>
    </source>
</evidence>
<dbReference type="InterPro" id="IPR036770">
    <property type="entry name" value="Ankyrin_rpt-contain_sf"/>
</dbReference>
<dbReference type="Pfam" id="PF12796">
    <property type="entry name" value="Ank_2"/>
    <property type="match status" value="1"/>
</dbReference>
<evidence type="ECO:0000256" key="2">
    <source>
        <dbReference type="ARBA" id="ARBA00023043"/>
    </source>
</evidence>
<gene>
    <name evidence="5" type="ORF">KIN20_037121</name>
</gene>
<dbReference type="Gene3D" id="1.25.40.20">
    <property type="entry name" value="Ankyrin repeat-containing domain"/>
    <property type="match status" value="1"/>
</dbReference>
<dbReference type="SUPFAM" id="SSF48403">
    <property type="entry name" value="Ankyrin repeat"/>
    <property type="match status" value="1"/>
</dbReference>
<feature type="region of interest" description="Disordered" evidence="4">
    <location>
        <begin position="129"/>
        <end position="185"/>
    </location>
</feature>
<dbReference type="PROSITE" id="PS50297">
    <property type="entry name" value="ANK_REP_REGION"/>
    <property type="match status" value="2"/>
</dbReference>
<evidence type="ECO:0000256" key="3">
    <source>
        <dbReference type="PROSITE-ProRule" id="PRU00023"/>
    </source>
</evidence>
<evidence type="ECO:0000313" key="6">
    <source>
        <dbReference type="Proteomes" id="UP001196413"/>
    </source>
</evidence>
<feature type="compositionally biased region" description="Basic and acidic residues" evidence="4">
    <location>
        <begin position="164"/>
        <end position="173"/>
    </location>
</feature>
<evidence type="ECO:0000313" key="5">
    <source>
        <dbReference type="EMBL" id="KAJ1374434.1"/>
    </source>
</evidence>
<feature type="repeat" description="ANK" evidence="3">
    <location>
        <begin position="243"/>
        <end position="275"/>
    </location>
</feature>
<dbReference type="PANTHER" id="PTHR24198">
    <property type="entry name" value="ANKYRIN REPEAT AND PROTEIN KINASE DOMAIN-CONTAINING PROTEIN"/>
    <property type="match status" value="1"/>
</dbReference>
<dbReference type="EMBL" id="JAHQIW010007458">
    <property type="protein sequence ID" value="KAJ1374434.1"/>
    <property type="molecule type" value="Genomic_DNA"/>
</dbReference>
<feature type="repeat" description="ANK" evidence="3">
    <location>
        <begin position="417"/>
        <end position="449"/>
    </location>
</feature>
<dbReference type="Proteomes" id="UP001196413">
    <property type="component" value="Unassembled WGS sequence"/>
</dbReference>
<name>A0AAD5WKX9_PARTN</name>
<feature type="repeat" description="ANK" evidence="3">
    <location>
        <begin position="348"/>
        <end position="380"/>
    </location>
</feature>
<proteinExistence type="predicted"/>
<dbReference type="PANTHER" id="PTHR24198:SF165">
    <property type="entry name" value="ANKYRIN REPEAT-CONTAINING PROTEIN-RELATED"/>
    <property type="match status" value="1"/>
</dbReference>
<sequence>MEVEHMTRPSGILASALWEMRSEQNGMDPPYQRRRTRSVDGNRGILATALREIRATLKELEDDRKQESSRIGILGTALQEMKDIPYSKIEEALRPKSANNGMIALLLRSEDEVELANLGLMELLRGDKKKTSYKDSTEDEDATPNKKLFIPKMRSRESTASSEESQRTSRTEYSKTAVSHSSVHQLPTAMQSTMLEPRPPTQEAQLDDPLKKLLYMAKYEKWSEVDAELKKMGEIDLLMTDENGFTILLLAVKEGKFQLFQKVLSKGADINVVTKDNYNAAHICAMYSDIVMLNAIIAKNRDLLRRQGGPNLQLPIHLASERKSKAAYFIVRRILDLFEQQVLEADGNGSLPIHLALKAGNLQQAELLLSHYSHQQSTSTDGAGNTLLHHACMSGSMDAVRVAIAAGCDNANKQNAVGRTALHEVAYLGDANLLKIMFKLHADANIHDKLRPQSADLTRKNTFADIESGL</sequence>
<dbReference type="InterPro" id="IPR002110">
    <property type="entry name" value="Ankyrin_rpt"/>
</dbReference>
<accession>A0AAD5WKX9</accession>
<dbReference type="SMART" id="SM00248">
    <property type="entry name" value="ANK"/>
    <property type="match status" value="5"/>
</dbReference>